<dbReference type="FunFam" id="3.90.180.10:FF:000016">
    <property type="entry name" value="Quinone oxidoreductase"/>
    <property type="match status" value="1"/>
</dbReference>
<sequence>MSGRALMRAIRVAQYGGPEVLRVDFQVPVPVPTDTQVLVEVKAASVNPVDTYIRNGTYSIKPPLPYTPGADGAGIVSQIGASVTKFKEGDKVFLIRTVSGGYAEYTVAEEAMVGKLPDRLSFSHGAGLGVPCYTAYRALCIKAKDKLKPGNTVLVHGSSSAAVVLACVQIGVSKGLKVLVTAGTPELLDLMLKQGAAGAFSYKEQGYTDKILAATNGTGPDIIIEMTANVNLETDLKIINKGGIIVVVGNRGNTEVTPRFLMHKESIVTGMELWNSPPEEWVEMHQGISEGLNAGWLQPNVQKEYKLEEAGLAHKDFMNKSQTAGKKVIVM</sequence>
<reference evidence="8" key="2">
    <citation type="submission" date="2020-11" db="EMBL/GenBank/DDBJ databases">
        <authorList>
            <person name="McCartney M.A."/>
            <person name="Auch B."/>
            <person name="Kono T."/>
            <person name="Mallez S."/>
            <person name="Becker A."/>
            <person name="Gohl D.M."/>
            <person name="Silverstein K.A.T."/>
            <person name="Koren S."/>
            <person name="Bechman K.B."/>
            <person name="Herman A."/>
            <person name="Abrahante J.E."/>
            <person name="Garbe J."/>
        </authorList>
    </citation>
    <scope>NUCLEOTIDE SEQUENCE</scope>
    <source>
        <strain evidence="8">Duluth1</strain>
        <tissue evidence="8">Whole animal</tissue>
    </source>
</reference>
<comment type="similarity">
    <text evidence="2">Belongs to the zinc-containing alcohol dehydrogenase family. Quinone oxidoreductase subfamily.</text>
</comment>
<dbReference type="OrthoDB" id="3941538at2759"/>
<protein>
    <recommendedName>
        <fullName evidence="7">Enoyl reductase (ER) domain-containing protein</fullName>
    </recommendedName>
</protein>
<comment type="subcellular location">
    <subcellularLocation>
        <location evidence="1">Cytoplasm</location>
    </subcellularLocation>
</comment>
<dbReference type="InterPro" id="IPR013154">
    <property type="entry name" value="ADH-like_N"/>
</dbReference>
<evidence type="ECO:0000313" key="9">
    <source>
        <dbReference type="Proteomes" id="UP000828390"/>
    </source>
</evidence>
<keyword evidence="9" id="KW-1185">Reference proteome</keyword>
<dbReference type="Pfam" id="PF08240">
    <property type="entry name" value="ADH_N"/>
    <property type="match status" value="1"/>
</dbReference>
<dbReference type="AlphaFoldDB" id="A0A9D4FQP9"/>
<evidence type="ECO:0000256" key="2">
    <source>
        <dbReference type="ARBA" id="ARBA00010371"/>
    </source>
</evidence>
<gene>
    <name evidence="8" type="ORF">DPMN_156149</name>
</gene>
<dbReference type="InterPro" id="IPR036291">
    <property type="entry name" value="NAD(P)-bd_dom_sf"/>
</dbReference>
<dbReference type="Pfam" id="PF00107">
    <property type="entry name" value="ADH_zinc_N"/>
    <property type="match status" value="1"/>
</dbReference>
<dbReference type="SUPFAM" id="SSF50129">
    <property type="entry name" value="GroES-like"/>
    <property type="match status" value="1"/>
</dbReference>
<dbReference type="FunFam" id="3.40.50.720:FF:000244">
    <property type="entry name" value="quinone oxidoreductase"/>
    <property type="match status" value="1"/>
</dbReference>
<dbReference type="InterPro" id="IPR013149">
    <property type="entry name" value="ADH-like_C"/>
</dbReference>
<evidence type="ECO:0000256" key="4">
    <source>
        <dbReference type="ARBA" id="ARBA00022857"/>
    </source>
</evidence>
<proteinExistence type="inferred from homology"/>
<dbReference type="InterPro" id="IPR011032">
    <property type="entry name" value="GroES-like_sf"/>
</dbReference>
<evidence type="ECO:0000313" key="8">
    <source>
        <dbReference type="EMBL" id="KAH3802471.1"/>
    </source>
</evidence>
<keyword evidence="5" id="KW-0694">RNA-binding</keyword>
<keyword evidence="6" id="KW-0007">Acetylation</keyword>
<evidence type="ECO:0000256" key="5">
    <source>
        <dbReference type="ARBA" id="ARBA00022884"/>
    </source>
</evidence>
<dbReference type="EMBL" id="JAIWYP010000007">
    <property type="protein sequence ID" value="KAH3802471.1"/>
    <property type="molecule type" value="Genomic_DNA"/>
</dbReference>
<dbReference type="SUPFAM" id="SSF51735">
    <property type="entry name" value="NAD(P)-binding Rossmann-fold domains"/>
    <property type="match status" value="1"/>
</dbReference>
<comment type="caution">
    <text evidence="8">The sequence shown here is derived from an EMBL/GenBank/DDBJ whole genome shotgun (WGS) entry which is preliminary data.</text>
</comment>
<dbReference type="PANTHER" id="PTHR44154">
    <property type="entry name" value="QUINONE OXIDOREDUCTASE"/>
    <property type="match status" value="1"/>
</dbReference>
<keyword evidence="4" id="KW-0521">NADP</keyword>
<dbReference type="GO" id="GO:0003730">
    <property type="term" value="F:mRNA 3'-UTR binding"/>
    <property type="evidence" value="ECO:0007669"/>
    <property type="project" value="TreeGrafter"/>
</dbReference>
<dbReference type="PANTHER" id="PTHR44154:SF1">
    <property type="entry name" value="QUINONE OXIDOREDUCTASE"/>
    <property type="match status" value="1"/>
</dbReference>
<dbReference type="GO" id="GO:0003960">
    <property type="term" value="F:quinone reductase (NADPH) activity"/>
    <property type="evidence" value="ECO:0007669"/>
    <property type="project" value="TreeGrafter"/>
</dbReference>
<reference evidence="8" key="1">
    <citation type="journal article" date="2019" name="bioRxiv">
        <title>The Genome of the Zebra Mussel, Dreissena polymorpha: A Resource for Invasive Species Research.</title>
        <authorList>
            <person name="McCartney M.A."/>
            <person name="Auch B."/>
            <person name="Kono T."/>
            <person name="Mallez S."/>
            <person name="Zhang Y."/>
            <person name="Obille A."/>
            <person name="Becker A."/>
            <person name="Abrahante J.E."/>
            <person name="Garbe J."/>
            <person name="Badalamenti J.P."/>
            <person name="Herman A."/>
            <person name="Mangelson H."/>
            <person name="Liachko I."/>
            <person name="Sullivan S."/>
            <person name="Sone E.D."/>
            <person name="Koren S."/>
            <person name="Silverstein K.A.T."/>
            <person name="Beckman K.B."/>
            <person name="Gohl D.M."/>
        </authorList>
    </citation>
    <scope>NUCLEOTIDE SEQUENCE</scope>
    <source>
        <strain evidence="8">Duluth1</strain>
        <tissue evidence="8">Whole animal</tissue>
    </source>
</reference>
<dbReference type="Proteomes" id="UP000828390">
    <property type="component" value="Unassembled WGS sequence"/>
</dbReference>
<evidence type="ECO:0000256" key="6">
    <source>
        <dbReference type="ARBA" id="ARBA00022990"/>
    </source>
</evidence>
<dbReference type="Gene3D" id="3.90.180.10">
    <property type="entry name" value="Medium-chain alcohol dehydrogenases, catalytic domain"/>
    <property type="match status" value="1"/>
</dbReference>
<organism evidence="8 9">
    <name type="scientific">Dreissena polymorpha</name>
    <name type="common">Zebra mussel</name>
    <name type="synonym">Mytilus polymorpha</name>
    <dbReference type="NCBI Taxonomy" id="45954"/>
    <lineage>
        <taxon>Eukaryota</taxon>
        <taxon>Metazoa</taxon>
        <taxon>Spiralia</taxon>
        <taxon>Lophotrochozoa</taxon>
        <taxon>Mollusca</taxon>
        <taxon>Bivalvia</taxon>
        <taxon>Autobranchia</taxon>
        <taxon>Heteroconchia</taxon>
        <taxon>Euheterodonta</taxon>
        <taxon>Imparidentia</taxon>
        <taxon>Neoheterodontei</taxon>
        <taxon>Myida</taxon>
        <taxon>Dreissenoidea</taxon>
        <taxon>Dreissenidae</taxon>
        <taxon>Dreissena</taxon>
    </lineage>
</organism>
<dbReference type="Gene3D" id="3.40.50.720">
    <property type="entry name" value="NAD(P)-binding Rossmann-like Domain"/>
    <property type="match status" value="1"/>
</dbReference>
<accession>A0A9D4FQP9</accession>
<dbReference type="InterPro" id="IPR051603">
    <property type="entry name" value="Zinc-ADH_QOR/CCCR"/>
</dbReference>
<evidence type="ECO:0000259" key="7">
    <source>
        <dbReference type="SMART" id="SM00829"/>
    </source>
</evidence>
<dbReference type="CDD" id="cd08253">
    <property type="entry name" value="zeta_crystallin"/>
    <property type="match status" value="1"/>
</dbReference>
<feature type="domain" description="Enoyl reductase (ER)" evidence="7">
    <location>
        <begin position="16"/>
        <end position="329"/>
    </location>
</feature>
<evidence type="ECO:0000256" key="3">
    <source>
        <dbReference type="ARBA" id="ARBA00022490"/>
    </source>
</evidence>
<dbReference type="SMART" id="SM00829">
    <property type="entry name" value="PKS_ER"/>
    <property type="match status" value="1"/>
</dbReference>
<dbReference type="InterPro" id="IPR020843">
    <property type="entry name" value="ER"/>
</dbReference>
<dbReference type="GO" id="GO:0070402">
    <property type="term" value="F:NADPH binding"/>
    <property type="evidence" value="ECO:0007669"/>
    <property type="project" value="TreeGrafter"/>
</dbReference>
<name>A0A9D4FQP9_DREPO</name>
<evidence type="ECO:0000256" key="1">
    <source>
        <dbReference type="ARBA" id="ARBA00004496"/>
    </source>
</evidence>
<dbReference type="GO" id="GO:0005829">
    <property type="term" value="C:cytosol"/>
    <property type="evidence" value="ECO:0007669"/>
    <property type="project" value="TreeGrafter"/>
</dbReference>
<keyword evidence="3" id="KW-0963">Cytoplasm</keyword>